<dbReference type="SUPFAM" id="SSF109604">
    <property type="entry name" value="HD-domain/PDEase-like"/>
    <property type="match status" value="1"/>
</dbReference>
<proteinExistence type="predicted"/>
<reference evidence="2" key="1">
    <citation type="submission" date="2020-08" db="EMBL/GenBank/DDBJ databases">
        <title>Genome public.</title>
        <authorList>
            <person name="Liu C."/>
            <person name="Sun Q."/>
        </authorList>
    </citation>
    <scope>NUCLEOTIDE SEQUENCE</scope>
    <source>
        <strain evidence="2">NSJ-15</strain>
    </source>
</reference>
<dbReference type="InterPro" id="IPR006675">
    <property type="entry name" value="HDIG_dom"/>
</dbReference>
<evidence type="ECO:0000259" key="1">
    <source>
        <dbReference type="PROSITE" id="PS51831"/>
    </source>
</evidence>
<dbReference type="PANTHER" id="PTHR33594:SF1">
    <property type="entry name" value="HD_PDEASE DOMAIN-CONTAINING PROTEIN"/>
    <property type="match status" value="1"/>
</dbReference>
<dbReference type="PROSITE" id="PS51831">
    <property type="entry name" value="HD"/>
    <property type="match status" value="1"/>
</dbReference>
<dbReference type="AlphaFoldDB" id="A0A8J6TX47"/>
<keyword evidence="3" id="KW-1185">Reference proteome</keyword>
<dbReference type="CDD" id="cd00077">
    <property type="entry name" value="HDc"/>
    <property type="match status" value="1"/>
</dbReference>
<dbReference type="EMBL" id="JACRTL010000002">
    <property type="protein sequence ID" value="MBC8610615.1"/>
    <property type="molecule type" value="Genomic_DNA"/>
</dbReference>
<dbReference type="InterPro" id="IPR003607">
    <property type="entry name" value="HD/PDEase_dom"/>
</dbReference>
<sequence length="225" mass="26147">MTKETYCLLENFMLCCMEDAAHDKEHIYRVLYHALDIAKTENHVNYDVLIAACLLHDIGRKEQFENPALCHAMIGSEKAYQFLLEHKFEKHYADQVKQCIQTHRYRKNNPPLSLEAKILFDADKLDVAGAIGIARTLLYKGIVSEPLYSLLPNGSVSSGEDDVVPSFFQEYKNKLENSYSNFYTEKATKIANERQHIAIEFYNHLYQEVNWSYQNGRNELDKIVR</sequence>
<dbReference type="PANTHER" id="PTHR33594">
    <property type="entry name" value="SUPERFAMILY HYDROLASE, PUTATIVE (AFU_ORTHOLOGUE AFUA_1G03035)-RELATED"/>
    <property type="match status" value="1"/>
</dbReference>
<organism evidence="2 3">
    <name type="scientific">Massiliimalia timonensis</name>
    <dbReference type="NCBI Taxonomy" id="1987501"/>
    <lineage>
        <taxon>Bacteria</taxon>
        <taxon>Bacillati</taxon>
        <taxon>Bacillota</taxon>
        <taxon>Clostridia</taxon>
        <taxon>Eubacteriales</taxon>
        <taxon>Oscillospiraceae</taxon>
        <taxon>Massiliimalia</taxon>
    </lineage>
</organism>
<gene>
    <name evidence="2" type="ORF">H8702_05690</name>
</gene>
<dbReference type="Gene3D" id="1.10.3210.50">
    <property type="match status" value="1"/>
</dbReference>
<protein>
    <submittedName>
        <fullName evidence="2">HD domain-containing protein</fullName>
    </submittedName>
</protein>
<dbReference type="RefSeq" id="WP_187536375.1">
    <property type="nucleotide sequence ID" value="NZ_JACRTL010000002.1"/>
</dbReference>
<dbReference type="Pfam" id="PF01966">
    <property type="entry name" value="HD"/>
    <property type="match status" value="1"/>
</dbReference>
<feature type="domain" description="HD" evidence="1">
    <location>
        <begin position="23"/>
        <end position="128"/>
    </location>
</feature>
<dbReference type="NCBIfam" id="TIGR00277">
    <property type="entry name" value="HDIG"/>
    <property type="match status" value="1"/>
</dbReference>
<dbReference type="SMART" id="SM00471">
    <property type="entry name" value="HDc"/>
    <property type="match status" value="1"/>
</dbReference>
<accession>A0A8J6TX47</accession>
<evidence type="ECO:0000313" key="2">
    <source>
        <dbReference type="EMBL" id="MBC8610615.1"/>
    </source>
</evidence>
<name>A0A8J6TX47_9FIRM</name>
<dbReference type="Proteomes" id="UP000632659">
    <property type="component" value="Unassembled WGS sequence"/>
</dbReference>
<dbReference type="InterPro" id="IPR006674">
    <property type="entry name" value="HD_domain"/>
</dbReference>
<comment type="caution">
    <text evidence="2">The sequence shown here is derived from an EMBL/GenBank/DDBJ whole genome shotgun (WGS) entry which is preliminary data.</text>
</comment>
<evidence type="ECO:0000313" key="3">
    <source>
        <dbReference type="Proteomes" id="UP000632659"/>
    </source>
</evidence>